<dbReference type="SUPFAM" id="SSF56219">
    <property type="entry name" value="DNase I-like"/>
    <property type="match status" value="1"/>
</dbReference>
<protein>
    <recommendedName>
        <fullName evidence="1">Endonuclease/exonuclease/phosphatase domain-containing protein</fullName>
    </recommendedName>
</protein>
<keyword evidence="3" id="KW-1185">Reference proteome</keyword>
<reference evidence="2 3" key="1">
    <citation type="submission" date="2024-04" db="EMBL/GenBank/DDBJ databases">
        <title>Genome assembly C_amara_ONT_v2.</title>
        <authorList>
            <person name="Yant L."/>
            <person name="Moore C."/>
            <person name="Slenker M."/>
        </authorList>
    </citation>
    <scope>NUCLEOTIDE SEQUENCE [LARGE SCALE GENOMIC DNA]</scope>
    <source>
        <tissue evidence="2">Leaf</tissue>
    </source>
</reference>
<accession>A0ABD1AY34</accession>
<evidence type="ECO:0000313" key="3">
    <source>
        <dbReference type="Proteomes" id="UP001558713"/>
    </source>
</evidence>
<dbReference type="PANTHER" id="PTHR35218:SF9">
    <property type="entry name" value="ENDONUCLEASE_EXONUCLEASE_PHOSPHATASE DOMAIN-CONTAINING PROTEIN"/>
    <property type="match status" value="1"/>
</dbReference>
<sequence>MSIISWNCQGLGRSQDLAIPRLKEFRKKVFPELLFLMETKNCRYVIVDLQEWLGYDRVYYVEPIGLSGGLALFWKKGVNVNILLADKNLIDMHVQFGAFDFFVTCVYGDPAQGGRAKVWEHLSRIGVHMKECWCMVGDFNDILHNGEKLGGPKRGDSSFQPFKDMINCCQVS</sequence>
<dbReference type="Proteomes" id="UP001558713">
    <property type="component" value="Unassembled WGS sequence"/>
</dbReference>
<feature type="domain" description="Endonuclease/exonuclease/phosphatase" evidence="1">
    <location>
        <begin position="4"/>
        <end position="158"/>
    </location>
</feature>
<proteinExistence type="predicted"/>
<dbReference type="InterPro" id="IPR036691">
    <property type="entry name" value="Endo/exonu/phosph_ase_sf"/>
</dbReference>
<gene>
    <name evidence="2" type="ORF">V5N11_033261</name>
</gene>
<organism evidence="2 3">
    <name type="scientific">Cardamine amara subsp. amara</name>
    <dbReference type="NCBI Taxonomy" id="228776"/>
    <lineage>
        <taxon>Eukaryota</taxon>
        <taxon>Viridiplantae</taxon>
        <taxon>Streptophyta</taxon>
        <taxon>Embryophyta</taxon>
        <taxon>Tracheophyta</taxon>
        <taxon>Spermatophyta</taxon>
        <taxon>Magnoliopsida</taxon>
        <taxon>eudicotyledons</taxon>
        <taxon>Gunneridae</taxon>
        <taxon>Pentapetalae</taxon>
        <taxon>rosids</taxon>
        <taxon>malvids</taxon>
        <taxon>Brassicales</taxon>
        <taxon>Brassicaceae</taxon>
        <taxon>Cardamineae</taxon>
        <taxon>Cardamine</taxon>
    </lineage>
</organism>
<dbReference type="Gene3D" id="3.60.10.10">
    <property type="entry name" value="Endonuclease/exonuclease/phosphatase"/>
    <property type="match status" value="1"/>
</dbReference>
<dbReference type="PANTHER" id="PTHR35218">
    <property type="entry name" value="RNASE H DOMAIN-CONTAINING PROTEIN"/>
    <property type="match status" value="1"/>
</dbReference>
<evidence type="ECO:0000259" key="1">
    <source>
        <dbReference type="Pfam" id="PF03372"/>
    </source>
</evidence>
<dbReference type="Pfam" id="PF03372">
    <property type="entry name" value="Exo_endo_phos"/>
    <property type="match status" value="1"/>
</dbReference>
<dbReference type="AlphaFoldDB" id="A0ABD1AY34"/>
<dbReference type="EMBL" id="JBANAX010000529">
    <property type="protein sequence ID" value="KAL1204625.1"/>
    <property type="molecule type" value="Genomic_DNA"/>
</dbReference>
<comment type="caution">
    <text evidence="2">The sequence shown here is derived from an EMBL/GenBank/DDBJ whole genome shotgun (WGS) entry which is preliminary data.</text>
</comment>
<dbReference type="InterPro" id="IPR005135">
    <property type="entry name" value="Endo/exonuclease/phosphatase"/>
</dbReference>
<name>A0ABD1AY34_CARAN</name>
<evidence type="ECO:0000313" key="2">
    <source>
        <dbReference type="EMBL" id="KAL1204625.1"/>
    </source>
</evidence>